<evidence type="ECO:0000313" key="2">
    <source>
        <dbReference type="EMBL" id="KER24998.1"/>
    </source>
</evidence>
<dbReference type="OrthoDB" id="6241035at2759"/>
<evidence type="ECO:0000256" key="1">
    <source>
        <dbReference type="SAM" id="Phobius"/>
    </source>
</evidence>
<dbReference type="EMBL" id="KL596790">
    <property type="protein sequence ID" value="KER24998.1"/>
    <property type="molecule type" value="Genomic_DNA"/>
</dbReference>
<feature type="transmembrane region" description="Helical" evidence="1">
    <location>
        <begin position="293"/>
        <end position="317"/>
    </location>
</feature>
<keyword evidence="1" id="KW-1133">Transmembrane helix</keyword>
<feature type="transmembrane region" description="Helical" evidence="1">
    <location>
        <begin position="323"/>
        <end position="345"/>
    </location>
</feature>
<protein>
    <submittedName>
        <fullName evidence="2">Uncharacterized protein</fullName>
    </submittedName>
</protein>
<evidence type="ECO:0000313" key="3">
    <source>
        <dbReference type="Proteomes" id="UP000054324"/>
    </source>
</evidence>
<dbReference type="Proteomes" id="UP000054324">
    <property type="component" value="Unassembled WGS sequence"/>
</dbReference>
<sequence length="449" mass="50419">MFSRPASPASRRSSSLSNVGQVGITTTITPLYARLPVKKKSPKWSLRSKPLPVNLAYRRSLLCALLLSSLSYLVFLVATQAPTWESVKYDFEKVFYLFSFTYGLTPPRWDKLENSTLPPMPATRDFTIDYIVFENRHLAHPDDVKLLKNRHITEPYTAKQVCGLVVRLETPEQLETDILLSSEPPTPQTSAPDLHAVRFRKQAKLGLGENDRYFINFGAGSLESAWIVMNYHAGIWSMQHTLPDIYDTSFLPHYYTYCKTPPISSSKLSYFAQNLSESGISCTQYYLKMQNNIISCVIVVYLCMVGSALIGTFAIVFRTVPASMVTGVLHVTSGMAYTLISLVGARWTKWLEHEFTDQKVHGSNPTFATRLPLSRHGQPDNISTLVPPSCDMAARRRKGPAAEGFHIARSNSCPPVWIISFWGDVLGSSFSLIKVRQEYISLNLPGFQI</sequence>
<organism evidence="2 3">
    <name type="scientific">Opisthorchis viverrini</name>
    <name type="common">Southeast Asian liver fluke</name>
    <dbReference type="NCBI Taxonomy" id="6198"/>
    <lineage>
        <taxon>Eukaryota</taxon>
        <taxon>Metazoa</taxon>
        <taxon>Spiralia</taxon>
        <taxon>Lophotrochozoa</taxon>
        <taxon>Platyhelminthes</taxon>
        <taxon>Trematoda</taxon>
        <taxon>Digenea</taxon>
        <taxon>Opisthorchiida</taxon>
        <taxon>Opisthorchiata</taxon>
        <taxon>Opisthorchiidae</taxon>
        <taxon>Opisthorchis</taxon>
    </lineage>
</organism>
<keyword evidence="1" id="KW-0812">Transmembrane</keyword>
<dbReference type="CTD" id="20321630"/>
<keyword evidence="3" id="KW-1185">Reference proteome</keyword>
<reference evidence="2 3" key="1">
    <citation type="submission" date="2013-11" db="EMBL/GenBank/DDBJ databases">
        <title>Opisthorchis viverrini - life in the bile duct.</title>
        <authorList>
            <person name="Young N.D."/>
            <person name="Nagarajan N."/>
            <person name="Lin S.J."/>
            <person name="Korhonen P.K."/>
            <person name="Jex A.R."/>
            <person name="Hall R.S."/>
            <person name="Safavi-Hemami H."/>
            <person name="Kaewkong W."/>
            <person name="Bertrand D."/>
            <person name="Gao S."/>
            <person name="Seet Q."/>
            <person name="Wongkham S."/>
            <person name="Teh B.T."/>
            <person name="Wongkham C."/>
            <person name="Intapan P.M."/>
            <person name="Maleewong W."/>
            <person name="Yang X."/>
            <person name="Hu M."/>
            <person name="Wang Z."/>
            <person name="Hofmann A."/>
            <person name="Sternberg P.W."/>
            <person name="Tan P."/>
            <person name="Wang J."/>
            <person name="Gasser R.B."/>
        </authorList>
    </citation>
    <scope>NUCLEOTIDE SEQUENCE [LARGE SCALE GENOMIC DNA]</scope>
</reference>
<dbReference type="RefSeq" id="XP_009171244.1">
    <property type="nucleotide sequence ID" value="XM_009172980.1"/>
</dbReference>
<name>A0A074ZCU3_OPIVI</name>
<dbReference type="KEGG" id="ovi:T265_07451"/>
<dbReference type="AlphaFoldDB" id="A0A074ZCU3"/>
<dbReference type="GeneID" id="20321630"/>
<gene>
    <name evidence="2" type="ORF">T265_07451</name>
</gene>
<proteinExistence type="predicted"/>
<accession>A0A074ZCU3</accession>
<feature type="transmembrane region" description="Helical" evidence="1">
    <location>
        <begin position="56"/>
        <end position="78"/>
    </location>
</feature>
<keyword evidence="1" id="KW-0472">Membrane</keyword>